<evidence type="ECO:0000313" key="2">
    <source>
        <dbReference type="WBParaSite" id="TREG1_13520.1"/>
    </source>
</evidence>
<accession>A0AA85J0E4</accession>
<evidence type="ECO:0008006" key="3">
    <source>
        <dbReference type="Google" id="ProtNLM"/>
    </source>
</evidence>
<dbReference type="WBParaSite" id="TREG1_13520.1">
    <property type="protein sequence ID" value="TREG1_13520.1"/>
    <property type="gene ID" value="TREG1_13520"/>
</dbReference>
<dbReference type="AlphaFoldDB" id="A0AA85J0E4"/>
<sequence>MRKMNSWYELISENNPLPCLADRIEILNELLKDHIAAQNLTEEDYQTIAMETKGLSKCEIAEVCRHAAFLCLRSISDNEDTNKDNTLRLRHFVEAVQTSSLRKLRN</sequence>
<protein>
    <recommendedName>
        <fullName evidence="3">AAA ATPase AAA+ lid domain-containing protein</fullName>
    </recommendedName>
</protein>
<evidence type="ECO:0000313" key="1">
    <source>
        <dbReference type="Proteomes" id="UP000050795"/>
    </source>
</evidence>
<proteinExistence type="predicted"/>
<keyword evidence="1" id="KW-1185">Reference proteome</keyword>
<organism evidence="1 2">
    <name type="scientific">Trichobilharzia regenti</name>
    <name type="common">Nasal bird schistosome</name>
    <dbReference type="NCBI Taxonomy" id="157069"/>
    <lineage>
        <taxon>Eukaryota</taxon>
        <taxon>Metazoa</taxon>
        <taxon>Spiralia</taxon>
        <taxon>Lophotrochozoa</taxon>
        <taxon>Platyhelminthes</taxon>
        <taxon>Trematoda</taxon>
        <taxon>Digenea</taxon>
        <taxon>Strigeidida</taxon>
        <taxon>Schistosomatoidea</taxon>
        <taxon>Schistosomatidae</taxon>
        <taxon>Trichobilharzia</taxon>
    </lineage>
</organism>
<name>A0AA85J0E4_TRIRE</name>
<reference evidence="2" key="2">
    <citation type="submission" date="2023-11" db="UniProtKB">
        <authorList>
            <consortium name="WormBaseParasite"/>
        </authorList>
    </citation>
    <scope>IDENTIFICATION</scope>
</reference>
<reference evidence="1" key="1">
    <citation type="submission" date="2022-06" db="EMBL/GenBank/DDBJ databases">
        <authorList>
            <person name="Berger JAMES D."/>
            <person name="Berger JAMES D."/>
        </authorList>
    </citation>
    <scope>NUCLEOTIDE SEQUENCE [LARGE SCALE GENOMIC DNA]</scope>
</reference>
<dbReference type="Proteomes" id="UP000050795">
    <property type="component" value="Unassembled WGS sequence"/>
</dbReference>
<dbReference type="Gene3D" id="1.10.8.60">
    <property type="match status" value="1"/>
</dbReference>